<evidence type="ECO:0000256" key="1">
    <source>
        <dbReference type="SAM" id="MobiDB-lite"/>
    </source>
</evidence>
<accession>A0A154PRD5</accession>
<reference evidence="2 3" key="1">
    <citation type="submission" date="2015-07" db="EMBL/GenBank/DDBJ databases">
        <title>The genome of Dufourea novaeangliae.</title>
        <authorList>
            <person name="Pan H."/>
            <person name="Kapheim K."/>
        </authorList>
    </citation>
    <scope>NUCLEOTIDE SEQUENCE [LARGE SCALE GENOMIC DNA]</scope>
    <source>
        <strain evidence="2">0120121106</strain>
        <tissue evidence="2">Whole body</tissue>
    </source>
</reference>
<sequence length="155" mass="17819">MLDFEQQANQAQALASLDEDWHLLEEDHIKIKKKRAREINKKEKYSEANEPTIFQIHESDYGKLGGPEGSLKLDVKSLTPFGRPAWPGNRIILVRCVKHARYRTMRRGNDYRTRERERTTTTDDDDGGGGATGADSFSQLVAPHRKIDQHGWFRV</sequence>
<name>A0A154PRD5_DUFNO</name>
<proteinExistence type="predicted"/>
<feature type="compositionally biased region" description="Basic and acidic residues" evidence="1">
    <location>
        <begin position="108"/>
        <end position="121"/>
    </location>
</feature>
<dbReference type="EMBL" id="KQ435078">
    <property type="protein sequence ID" value="KZC14485.1"/>
    <property type="molecule type" value="Genomic_DNA"/>
</dbReference>
<evidence type="ECO:0000313" key="2">
    <source>
        <dbReference type="EMBL" id="KZC14485.1"/>
    </source>
</evidence>
<feature type="region of interest" description="Disordered" evidence="1">
    <location>
        <begin position="108"/>
        <end position="140"/>
    </location>
</feature>
<organism evidence="2 3">
    <name type="scientific">Dufourea novaeangliae</name>
    <name type="common">Sweat bee</name>
    <dbReference type="NCBI Taxonomy" id="178035"/>
    <lineage>
        <taxon>Eukaryota</taxon>
        <taxon>Metazoa</taxon>
        <taxon>Ecdysozoa</taxon>
        <taxon>Arthropoda</taxon>
        <taxon>Hexapoda</taxon>
        <taxon>Insecta</taxon>
        <taxon>Pterygota</taxon>
        <taxon>Neoptera</taxon>
        <taxon>Endopterygota</taxon>
        <taxon>Hymenoptera</taxon>
        <taxon>Apocrita</taxon>
        <taxon>Aculeata</taxon>
        <taxon>Apoidea</taxon>
        <taxon>Anthophila</taxon>
        <taxon>Halictidae</taxon>
        <taxon>Rophitinae</taxon>
        <taxon>Dufourea</taxon>
    </lineage>
</organism>
<keyword evidence="3" id="KW-1185">Reference proteome</keyword>
<dbReference type="Proteomes" id="UP000076502">
    <property type="component" value="Unassembled WGS sequence"/>
</dbReference>
<protein>
    <submittedName>
        <fullName evidence="2">Uncharacterized protein</fullName>
    </submittedName>
</protein>
<gene>
    <name evidence="2" type="ORF">WN55_06946</name>
</gene>
<dbReference type="AlphaFoldDB" id="A0A154PRD5"/>
<evidence type="ECO:0000313" key="3">
    <source>
        <dbReference type="Proteomes" id="UP000076502"/>
    </source>
</evidence>